<dbReference type="InterPro" id="IPR036282">
    <property type="entry name" value="Glutathione-S-Trfase_C_sf"/>
</dbReference>
<dbReference type="GO" id="GO:0004364">
    <property type="term" value="F:glutathione transferase activity"/>
    <property type="evidence" value="ECO:0007669"/>
    <property type="project" value="TreeGrafter"/>
</dbReference>
<comment type="similarity">
    <text evidence="2">Belongs to the GST superfamily.</text>
</comment>
<dbReference type="SUPFAM" id="SSF52833">
    <property type="entry name" value="Thioredoxin-like"/>
    <property type="match status" value="1"/>
</dbReference>
<dbReference type="FunFam" id="3.40.30.10:FF:000034">
    <property type="entry name" value="glutathione S-transferase 1"/>
    <property type="match status" value="1"/>
</dbReference>
<dbReference type="PANTHER" id="PTHR43969">
    <property type="entry name" value="GLUTATHIONE S TRANSFERASE D10, ISOFORM A-RELATED"/>
    <property type="match status" value="1"/>
</dbReference>
<dbReference type="InterPro" id="IPR010987">
    <property type="entry name" value="Glutathione-S-Trfase_C-like"/>
</dbReference>
<dbReference type="SFLD" id="SFLDG01153">
    <property type="entry name" value="Main.4:_Theta-like"/>
    <property type="match status" value="1"/>
</dbReference>
<name>A0A7R9AHB0_9CRUS</name>
<sequence>MIDFYYLNPSPFSRSVMLTAKAVGVELNLKVTNFMKGETKTPEYLKMNPQHTIPTIDDDGFYLYESRAIQRYLANKYGKDDSFYPKDPKARAVVDQRLDFDLGTLSNWFIQYILPIPMGKTNAIPEDAKPKLAEIVQFLDGFIEKSGGFVAGDRITIADHAIVAMISSLEAAELMDLSPYENVTAWLSKCKAEMEGYDEACGQGAAQFGAMLKSKLAQ</sequence>
<comment type="subunit">
    <text evidence="1">Homodimer.</text>
</comment>
<evidence type="ECO:0000313" key="5">
    <source>
        <dbReference type="EMBL" id="CAD7254115.1"/>
    </source>
</evidence>
<dbReference type="Pfam" id="PF00043">
    <property type="entry name" value="GST_C"/>
    <property type="match status" value="1"/>
</dbReference>
<dbReference type="PROSITE" id="PS50405">
    <property type="entry name" value="GST_CTER"/>
    <property type="match status" value="1"/>
</dbReference>
<dbReference type="InterPro" id="IPR040079">
    <property type="entry name" value="Glutathione_S-Trfase"/>
</dbReference>
<dbReference type="CDD" id="cd03045">
    <property type="entry name" value="GST_N_Delta_Epsilon"/>
    <property type="match status" value="1"/>
</dbReference>
<gene>
    <name evidence="5" type="ORF">DSTB1V02_LOCUS13861</name>
</gene>
<proteinExistence type="inferred from homology"/>
<feature type="domain" description="GST N-terminal" evidence="3">
    <location>
        <begin position="1"/>
        <end position="81"/>
    </location>
</feature>
<dbReference type="InterPro" id="IPR036249">
    <property type="entry name" value="Thioredoxin-like_sf"/>
</dbReference>
<dbReference type="SUPFAM" id="SSF47616">
    <property type="entry name" value="GST C-terminal domain-like"/>
    <property type="match status" value="1"/>
</dbReference>
<reference evidence="5" key="1">
    <citation type="submission" date="2020-11" db="EMBL/GenBank/DDBJ databases">
        <authorList>
            <person name="Tran Van P."/>
        </authorList>
    </citation>
    <scope>NUCLEOTIDE SEQUENCE</scope>
</reference>
<dbReference type="OrthoDB" id="2309723at2759"/>
<evidence type="ECO:0008006" key="7">
    <source>
        <dbReference type="Google" id="ProtNLM"/>
    </source>
</evidence>
<evidence type="ECO:0000259" key="4">
    <source>
        <dbReference type="PROSITE" id="PS50405"/>
    </source>
</evidence>
<dbReference type="PANTHER" id="PTHR43969:SF9">
    <property type="entry name" value="GLUTATHIONE S TRANSFERASE D10, ISOFORM A-RELATED"/>
    <property type="match status" value="1"/>
</dbReference>
<dbReference type="InterPro" id="IPR004045">
    <property type="entry name" value="Glutathione_S-Trfase_N"/>
</dbReference>
<dbReference type="Gene3D" id="1.20.1050.10">
    <property type="match status" value="1"/>
</dbReference>
<dbReference type="SFLD" id="SFLDS00019">
    <property type="entry name" value="Glutathione_Transferase_(cytos"/>
    <property type="match status" value="1"/>
</dbReference>
<keyword evidence="6" id="KW-1185">Reference proteome</keyword>
<evidence type="ECO:0000256" key="2">
    <source>
        <dbReference type="RuleBase" id="RU003494"/>
    </source>
</evidence>
<feature type="domain" description="GST C-terminal" evidence="4">
    <location>
        <begin position="87"/>
        <end position="208"/>
    </location>
</feature>
<dbReference type="EMBL" id="CAJPEV010007893">
    <property type="protein sequence ID" value="CAG0904990.1"/>
    <property type="molecule type" value="Genomic_DNA"/>
</dbReference>
<dbReference type="EMBL" id="LR907410">
    <property type="protein sequence ID" value="CAD7254115.1"/>
    <property type="molecule type" value="Genomic_DNA"/>
</dbReference>
<dbReference type="InterPro" id="IPR004046">
    <property type="entry name" value="GST_C"/>
</dbReference>
<evidence type="ECO:0000259" key="3">
    <source>
        <dbReference type="PROSITE" id="PS50404"/>
    </source>
</evidence>
<dbReference type="AlphaFoldDB" id="A0A7R9AHB0"/>
<evidence type="ECO:0000313" key="6">
    <source>
        <dbReference type="Proteomes" id="UP000677054"/>
    </source>
</evidence>
<dbReference type="Pfam" id="PF02798">
    <property type="entry name" value="GST_N"/>
    <property type="match status" value="1"/>
</dbReference>
<dbReference type="SFLD" id="SFLDG00358">
    <property type="entry name" value="Main_(cytGST)"/>
    <property type="match status" value="1"/>
</dbReference>
<dbReference type="Proteomes" id="UP000677054">
    <property type="component" value="Unassembled WGS sequence"/>
</dbReference>
<dbReference type="GO" id="GO:0006749">
    <property type="term" value="P:glutathione metabolic process"/>
    <property type="evidence" value="ECO:0007669"/>
    <property type="project" value="TreeGrafter"/>
</dbReference>
<accession>A0A7R9AHB0</accession>
<organism evidence="5">
    <name type="scientific">Darwinula stevensoni</name>
    <dbReference type="NCBI Taxonomy" id="69355"/>
    <lineage>
        <taxon>Eukaryota</taxon>
        <taxon>Metazoa</taxon>
        <taxon>Ecdysozoa</taxon>
        <taxon>Arthropoda</taxon>
        <taxon>Crustacea</taxon>
        <taxon>Oligostraca</taxon>
        <taxon>Ostracoda</taxon>
        <taxon>Podocopa</taxon>
        <taxon>Podocopida</taxon>
        <taxon>Darwinulocopina</taxon>
        <taxon>Darwinuloidea</taxon>
        <taxon>Darwinulidae</taxon>
        <taxon>Darwinula</taxon>
    </lineage>
</organism>
<evidence type="ECO:0000256" key="1">
    <source>
        <dbReference type="ARBA" id="ARBA00011738"/>
    </source>
</evidence>
<protein>
    <recommendedName>
        <fullName evidence="7">Glutathione S-transferase</fullName>
    </recommendedName>
</protein>
<dbReference type="CDD" id="cd03177">
    <property type="entry name" value="GST_C_Delta_Epsilon"/>
    <property type="match status" value="1"/>
</dbReference>
<dbReference type="PROSITE" id="PS50404">
    <property type="entry name" value="GST_NTER"/>
    <property type="match status" value="1"/>
</dbReference>
<dbReference type="FunFam" id="1.20.1050.10:FF:000007">
    <property type="entry name" value="Glutathione S-transferase 1-1"/>
    <property type="match status" value="1"/>
</dbReference>
<dbReference type="Gene3D" id="3.40.30.10">
    <property type="entry name" value="Glutaredoxin"/>
    <property type="match status" value="1"/>
</dbReference>